<evidence type="ECO:0000256" key="4">
    <source>
        <dbReference type="ARBA" id="ARBA00022676"/>
    </source>
</evidence>
<evidence type="ECO:0000256" key="3">
    <source>
        <dbReference type="ARBA" id="ARBA00007222"/>
    </source>
</evidence>
<evidence type="ECO:0000256" key="7">
    <source>
        <dbReference type="ARBA" id="ARBA00022989"/>
    </source>
</evidence>
<accession>A0A9N9HX86</accession>
<dbReference type="Proteomes" id="UP000789342">
    <property type="component" value="Unassembled WGS sequence"/>
</dbReference>
<keyword evidence="4" id="KW-0328">Glycosyltransferase</keyword>
<evidence type="ECO:0000313" key="11">
    <source>
        <dbReference type="Proteomes" id="UP000789342"/>
    </source>
</evidence>
<evidence type="ECO:0000259" key="9">
    <source>
        <dbReference type="Pfam" id="PF02366"/>
    </source>
</evidence>
<keyword evidence="6" id="KW-0812">Transmembrane</keyword>
<comment type="similarity">
    <text evidence="3">Belongs to the glycosyltransferase 39 family.</text>
</comment>
<name>A0A9N9HX86_9GLOM</name>
<keyword evidence="11" id="KW-1185">Reference proteome</keyword>
<evidence type="ECO:0000256" key="6">
    <source>
        <dbReference type="ARBA" id="ARBA00022692"/>
    </source>
</evidence>
<evidence type="ECO:0000256" key="5">
    <source>
        <dbReference type="ARBA" id="ARBA00022679"/>
    </source>
</evidence>
<keyword evidence="7" id="KW-1133">Transmembrane helix</keyword>
<keyword evidence="5" id="KW-0808">Transferase</keyword>
<dbReference type="GO" id="GO:0004169">
    <property type="term" value="F:dolichyl-phosphate-mannose-protein mannosyltransferase activity"/>
    <property type="evidence" value="ECO:0007669"/>
    <property type="project" value="TreeGrafter"/>
</dbReference>
<feature type="domain" description="ArnT-like N-terminal" evidence="9">
    <location>
        <begin position="102"/>
        <end position="165"/>
    </location>
</feature>
<evidence type="ECO:0000313" key="10">
    <source>
        <dbReference type="EMBL" id="CAG8710610.1"/>
    </source>
</evidence>
<proteinExistence type="inferred from homology"/>
<dbReference type="OrthoDB" id="292747at2759"/>
<evidence type="ECO:0000256" key="8">
    <source>
        <dbReference type="ARBA" id="ARBA00023136"/>
    </source>
</evidence>
<dbReference type="AlphaFoldDB" id="A0A9N9HX86"/>
<dbReference type="GO" id="GO:0016020">
    <property type="term" value="C:membrane"/>
    <property type="evidence" value="ECO:0007669"/>
    <property type="project" value="InterPro"/>
</dbReference>
<protein>
    <submittedName>
        <fullName evidence="10">7882_t:CDS:1</fullName>
    </submittedName>
</protein>
<evidence type="ECO:0000256" key="2">
    <source>
        <dbReference type="ARBA" id="ARBA00004922"/>
    </source>
</evidence>
<feature type="non-terminal residue" evidence="10">
    <location>
        <position position="1"/>
    </location>
</feature>
<evidence type="ECO:0000256" key="1">
    <source>
        <dbReference type="ARBA" id="ARBA00004127"/>
    </source>
</evidence>
<dbReference type="PANTHER" id="PTHR10050">
    <property type="entry name" value="DOLICHYL-PHOSPHATE-MANNOSE--PROTEIN MANNOSYLTRANSFERASE"/>
    <property type="match status" value="1"/>
</dbReference>
<sequence>MTSTIRLDVWSGDDSEIGRDNNNHQFSPNYTNNNFPEMLTRRNIKGTNNHSPTKLKKEGYDPISFDSIDLDENGKMYKPLRHHGNKYLAFWYQYQEYLLPLIITFISFWTRLYLISLSNRVVWDEASGHFFYIVHAHFGKFGSYYLKREFYFDVHPPLGKMIVGLA</sequence>
<comment type="pathway">
    <text evidence="2">Protein modification; protein glycosylation.</text>
</comment>
<comment type="subcellular location">
    <subcellularLocation>
        <location evidence="1">Endomembrane system</location>
        <topology evidence="1">Multi-pass membrane protein</topology>
    </subcellularLocation>
</comment>
<reference evidence="10" key="1">
    <citation type="submission" date="2021-06" db="EMBL/GenBank/DDBJ databases">
        <authorList>
            <person name="Kallberg Y."/>
            <person name="Tangrot J."/>
            <person name="Rosling A."/>
        </authorList>
    </citation>
    <scope>NUCLEOTIDE SEQUENCE</scope>
    <source>
        <strain evidence="10">CL551</strain>
    </source>
</reference>
<gene>
    <name evidence="10" type="ORF">AMORRO_LOCUS12662</name>
</gene>
<organism evidence="10 11">
    <name type="scientific">Acaulospora morrowiae</name>
    <dbReference type="NCBI Taxonomy" id="94023"/>
    <lineage>
        <taxon>Eukaryota</taxon>
        <taxon>Fungi</taxon>
        <taxon>Fungi incertae sedis</taxon>
        <taxon>Mucoromycota</taxon>
        <taxon>Glomeromycotina</taxon>
        <taxon>Glomeromycetes</taxon>
        <taxon>Diversisporales</taxon>
        <taxon>Acaulosporaceae</taxon>
        <taxon>Acaulospora</taxon>
    </lineage>
</organism>
<comment type="caution">
    <text evidence="10">The sequence shown here is derived from an EMBL/GenBank/DDBJ whole genome shotgun (WGS) entry which is preliminary data.</text>
</comment>
<dbReference type="GO" id="GO:0005783">
    <property type="term" value="C:endoplasmic reticulum"/>
    <property type="evidence" value="ECO:0007669"/>
    <property type="project" value="TreeGrafter"/>
</dbReference>
<keyword evidence="8" id="KW-0472">Membrane</keyword>
<dbReference type="InterPro" id="IPR027005">
    <property type="entry name" value="PMT-like"/>
</dbReference>
<dbReference type="PANTHER" id="PTHR10050:SF46">
    <property type="entry name" value="PROTEIN O-MANNOSYL-TRANSFERASE 2"/>
    <property type="match status" value="1"/>
</dbReference>
<dbReference type="EMBL" id="CAJVPV010019313">
    <property type="protein sequence ID" value="CAG8710610.1"/>
    <property type="molecule type" value="Genomic_DNA"/>
</dbReference>
<dbReference type="Pfam" id="PF02366">
    <property type="entry name" value="PMT"/>
    <property type="match status" value="1"/>
</dbReference>
<dbReference type="InterPro" id="IPR003342">
    <property type="entry name" value="ArnT-like_N"/>
</dbReference>